<keyword evidence="5" id="KW-0552">Olfaction</keyword>
<proteinExistence type="predicted"/>
<protein>
    <recommendedName>
        <fullName evidence="13">Odorant receptor 22c</fullName>
    </recommendedName>
</protein>
<feature type="transmembrane region" description="Helical" evidence="10">
    <location>
        <begin position="1430"/>
        <end position="1449"/>
    </location>
</feature>
<feature type="transmembrane region" description="Helical" evidence="10">
    <location>
        <begin position="888"/>
        <end position="910"/>
    </location>
</feature>
<comment type="caution">
    <text evidence="11">The sequence shown here is derived from an EMBL/GenBank/DDBJ whole genome shotgun (WGS) entry which is preliminary data.</text>
</comment>
<feature type="transmembrane region" description="Helical" evidence="10">
    <location>
        <begin position="768"/>
        <end position="790"/>
    </location>
</feature>
<evidence type="ECO:0000256" key="6">
    <source>
        <dbReference type="ARBA" id="ARBA00022989"/>
    </source>
</evidence>
<feature type="transmembrane region" description="Helical" evidence="10">
    <location>
        <begin position="662"/>
        <end position="683"/>
    </location>
</feature>
<evidence type="ECO:0000256" key="8">
    <source>
        <dbReference type="ARBA" id="ARBA00023170"/>
    </source>
</evidence>
<feature type="transmembrane region" description="Helical" evidence="10">
    <location>
        <begin position="1218"/>
        <end position="1241"/>
    </location>
</feature>
<feature type="transmembrane region" description="Helical" evidence="10">
    <location>
        <begin position="1314"/>
        <end position="1334"/>
    </location>
</feature>
<feature type="transmembrane region" description="Helical" evidence="10">
    <location>
        <begin position="1247"/>
        <end position="1267"/>
    </location>
</feature>
<evidence type="ECO:0000313" key="11">
    <source>
        <dbReference type="EMBL" id="TGZ47490.1"/>
    </source>
</evidence>
<reference evidence="11 12" key="1">
    <citation type="journal article" date="2019" name="Philos. Trans. R. Soc. Lond., B, Biol. Sci.">
        <title>Ant behaviour and brain gene expression of defending hosts depend on the ecological success of the intruding social parasite.</title>
        <authorList>
            <person name="Kaur R."/>
            <person name="Stoldt M."/>
            <person name="Jongepier E."/>
            <person name="Feldmeyer B."/>
            <person name="Menzel F."/>
            <person name="Bornberg-Bauer E."/>
            <person name="Foitzik S."/>
        </authorList>
    </citation>
    <scope>NUCLEOTIDE SEQUENCE [LARGE SCALE GENOMIC DNA]</scope>
    <source>
        <tissue evidence="11">Whole body</tissue>
    </source>
</reference>
<evidence type="ECO:0000313" key="12">
    <source>
        <dbReference type="Proteomes" id="UP000310200"/>
    </source>
</evidence>
<name>A0A4S2KEE2_9HYME</name>
<keyword evidence="12" id="KW-1185">Reference proteome</keyword>
<feature type="transmembrane region" description="Helical" evidence="10">
    <location>
        <begin position="959"/>
        <end position="983"/>
    </location>
</feature>
<keyword evidence="8" id="KW-0675">Receptor</keyword>
<feature type="transmembrane region" description="Helical" evidence="10">
    <location>
        <begin position="1003"/>
        <end position="1025"/>
    </location>
</feature>
<evidence type="ECO:0000256" key="5">
    <source>
        <dbReference type="ARBA" id="ARBA00022725"/>
    </source>
</evidence>
<dbReference type="PANTHER" id="PTHR21137">
    <property type="entry name" value="ODORANT RECEPTOR"/>
    <property type="match status" value="1"/>
</dbReference>
<dbReference type="GO" id="GO:0007165">
    <property type="term" value="P:signal transduction"/>
    <property type="evidence" value="ECO:0007669"/>
    <property type="project" value="UniProtKB-KW"/>
</dbReference>
<feature type="non-terminal residue" evidence="11">
    <location>
        <position position="1"/>
    </location>
</feature>
<sequence>IQSLYETMDNHWNIFKSESELQILKNYSTISRKFTIFYACEYVMLQNKYIRMTTDTSNLAMMMYSMVTVFILIPLTPVFLDIIWPLNESRPRLFAVAVELRIDQEKYYTPVFCYNISIIVLGVIIMVGVDSIYVVCTAHACGLFSIISQQFEEVLSKLDITKQVSKYERCLNEKFELSSEKEMYQQYIMCLKKYQLALEFVNILNSIYQVIALFLLLLNGITISLVGIRVVYILDQLKEVARFGFIIIGMLVQLMIICYSGQKLIDESQNVFYQAYAVKWYKFSPRLKSLLIITLYRSIVPSGLTAGNMVPLSMATYATDIMLAHVLREHNLNKILLSYLGLWPFQNELARSLLPISYLVLQMTCYPLVIIMLYDYWENSRLVFECCSQIVLLTTFVAKLTNDFWNHDKTRQLCEAMEKHWSTFTSEFETRVLKDYSLISRKFTILYSIIMFSMIAIFLMVPLTPILLDIIRPLNESRPRFFAVSIEWRIDKDKYFVPIFCYNMSIIVTGTIIMVGIDTMHVTCTVHACSLFSIISQQLEKVISELGIDKLSEQVTYQEYVICLRKYQLALEFVDVLNSMYRTVALIMLLMTGAIISLVGVRIVYVLNQLEEVMRFGLVIIGMLMQLLILCYSGQKLMDESQNVFYRAYAAKWYKFSPRLKSLLIITLYRSFIPCGLTAGNIFSLSMATYATTIYDRRQFILTFVFDLRWYGRAYPISRHSYHLKIKFVNVLNSMYRIMALISLLSVAAVISLAGMQMVYELNQLEEVIRFSIVIIGMLLQLMVLCYPGQQLLNESQNVFYQIYAVEWYTFSPRLKSLMIISLHRSFIPCGLTAGNIIPLSMVTAGSVSLWPFQSRLVRNSLPMFCLIFEISYYPFEILMLYDHRDDAQMVFEGCYQFVISTAFIVRLWNEIWNRDKFRRLYEAMNDHWDIFTNELEIRVLKNYSVISRKFTIFYSTMMYLLSSMFVIIPLTPTFLDIVLPLNESRPRILAIDVEFRVDTDEYFVPIFCYTTAIILVGISIMVGADTMHFTCTTHACSLFSIIGEQIEQITSTQHTRKCECGSKEHDWSKEQVIYQKYVTCLKKYQLALKFVDILNSTHQTVAVFFLLLIDQLEEMARFTFIIMGALLQLMIMCYSGQKLMDESQNVFHRAYAAEWYLFSPRLKSLLIITLYRSFVPCSLTAEAKVMLVNILREYNVNRIFMSCLGLWPFQPKLTKRLLSMSCFILEISYLPFEILTLYIHRHSGQMIFECLYQMVITAAFLVKLLNQLWNRDKFRRLYEIMEDHWNVFTSDLEVRILKSYSHISQIFTMSYSILIYFMMSMFITIPSLGPILLDIVLPLNKSRPRHIAIYSEYGIDQDKYFVPIFLYTSVMITVGMTIMVAVDTMHIVYIDLLNDTYKIVGISFSLLVAAVFSLLGVRIVYVLDQLEEIIRFLFIIAGALLQLIIVCYSGQKVMDESQNIFHRAYAAEWYKFSPRLKSLLIITLYRSVVPCKLTAGNLFPLSMAVFAAVSTRKSVKVIRTAISYFTALLSIQN</sequence>
<dbReference type="InterPro" id="IPR004117">
    <property type="entry name" value="7tm6_olfct_rcpt"/>
</dbReference>
<evidence type="ECO:0008006" key="13">
    <source>
        <dbReference type="Google" id="ProtNLM"/>
    </source>
</evidence>
<accession>A0A4S2KEE2</accession>
<feature type="transmembrane region" description="Helical" evidence="10">
    <location>
        <begin position="1116"/>
        <end position="1135"/>
    </location>
</feature>
<keyword evidence="7 10" id="KW-0472">Membrane</keyword>
<evidence type="ECO:0000256" key="3">
    <source>
        <dbReference type="ARBA" id="ARBA00022606"/>
    </source>
</evidence>
<comment type="subcellular location">
    <subcellularLocation>
        <location evidence="1">Cell membrane</location>
        <topology evidence="1">Multi-pass membrane protein</topology>
    </subcellularLocation>
</comment>
<keyword evidence="3" id="KW-0716">Sensory transduction</keyword>
<feature type="transmembrane region" description="Helical" evidence="10">
    <location>
        <begin position="210"/>
        <end position="234"/>
    </location>
</feature>
<evidence type="ECO:0000256" key="1">
    <source>
        <dbReference type="ARBA" id="ARBA00004651"/>
    </source>
</evidence>
<keyword evidence="6 10" id="KW-1133">Transmembrane helix</keyword>
<gene>
    <name evidence="11" type="ORF">DBV15_00042</name>
</gene>
<feature type="transmembrane region" description="Helical" evidence="10">
    <location>
        <begin position="1361"/>
        <end position="1383"/>
    </location>
</feature>
<feature type="transmembrane region" description="Helical" evidence="10">
    <location>
        <begin position="356"/>
        <end position="376"/>
    </location>
</feature>
<dbReference type="GO" id="GO:0005886">
    <property type="term" value="C:plasma membrane"/>
    <property type="evidence" value="ECO:0007669"/>
    <property type="project" value="UniProtKB-SubCell"/>
</dbReference>
<evidence type="ECO:0000256" key="2">
    <source>
        <dbReference type="ARBA" id="ARBA00022475"/>
    </source>
</evidence>
<dbReference type="EMBL" id="QBLH01002732">
    <property type="protein sequence ID" value="TGZ47490.1"/>
    <property type="molecule type" value="Genomic_DNA"/>
</dbReference>
<organism evidence="11 12">
    <name type="scientific">Temnothorax longispinosus</name>
    <dbReference type="NCBI Taxonomy" id="300112"/>
    <lineage>
        <taxon>Eukaryota</taxon>
        <taxon>Metazoa</taxon>
        <taxon>Ecdysozoa</taxon>
        <taxon>Arthropoda</taxon>
        <taxon>Hexapoda</taxon>
        <taxon>Insecta</taxon>
        <taxon>Pterygota</taxon>
        <taxon>Neoptera</taxon>
        <taxon>Endopterygota</taxon>
        <taxon>Hymenoptera</taxon>
        <taxon>Apocrita</taxon>
        <taxon>Aculeata</taxon>
        <taxon>Formicoidea</taxon>
        <taxon>Formicidae</taxon>
        <taxon>Myrmicinae</taxon>
        <taxon>Temnothorax</taxon>
    </lineage>
</organism>
<dbReference type="Proteomes" id="UP000310200">
    <property type="component" value="Unassembled WGS sequence"/>
</dbReference>
<keyword evidence="4 10" id="KW-0812">Transmembrane</keyword>
<feature type="transmembrane region" description="Helical" evidence="10">
    <location>
        <begin position="240"/>
        <end position="259"/>
    </location>
</feature>
<feature type="transmembrane region" description="Helical" evidence="10">
    <location>
        <begin position="735"/>
        <end position="756"/>
    </location>
</feature>
<evidence type="ECO:0000256" key="7">
    <source>
        <dbReference type="ARBA" id="ARBA00023136"/>
    </source>
</evidence>
<dbReference type="Pfam" id="PF02949">
    <property type="entry name" value="7tm_6"/>
    <property type="match status" value="5"/>
</dbReference>
<evidence type="ECO:0000256" key="4">
    <source>
        <dbReference type="ARBA" id="ARBA00022692"/>
    </source>
</evidence>
<feature type="transmembrane region" description="Helical" evidence="10">
    <location>
        <begin position="495"/>
        <end position="517"/>
    </location>
</feature>
<keyword evidence="2" id="KW-1003">Cell membrane</keyword>
<feature type="transmembrane region" description="Helical" evidence="10">
    <location>
        <begin position="444"/>
        <end position="468"/>
    </location>
</feature>
<evidence type="ECO:0000256" key="9">
    <source>
        <dbReference type="ARBA" id="ARBA00023224"/>
    </source>
</evidence>
<feature type="transmembrane region" description="Helical" evidence="10">
    <location>
        <begin position="826"/>
        <end position="850"/>
    </location>
</feature>
<feature type="transmembrane region" description="Helical" evidence="10">
    <location>
        <begin position="584"/>
        <end position="607"/>
    </location>
</feature>
<dbReference type="GO" id="GO:0004984">
    <property type="term" value="F:olfactory receptor activity"/>
    <property type="evidence" value="ECO:0007669"/>
    <property type="project" value="InterPro"/>
</dbReference>
<feature type="transmembrane region" description="Helical" evidence="10">
    <location>
        <begin position="613"/>
        <end position="632"/>
    </location>
</feature>
<feature type="transmembrane region" description="Helical" evidence="10">
    <location>
        <begin position="1403"/>
        <end position="1424"/>
    </location>
</feature>
<feature type="transmembrane region" description="Helical" evidence="10">
    <location>
        <begin position="1087"/>
        <end position="1110"/>
    </location>
</feature>
<dbReference type="GO" id="GO:0005549">
    <property type="term" value="F:odorant binding"/>
    <property type="evidence" value="ECO:0007669"/>
    <property type="project" value="InterPro"/>
</dbReference>
<evidence type="ECO:0000256" key="10">
    <source>
        <dbReference type="SAM" id="Phobius"/>
    </source>
</evidence>
<dbReference type="PANTHER" id="PTHR21137:SF35">
    <property type="entry name" value="ODORANT RECEPTOR 19A-RELATED"/>
    <property type="match status" value="1"/>
</dbReference>
<keyword evidence="9" id="KW-0807">Transducer</keyword>
<feature type="transmembrane region" description="Helical" evidence="10">
    <location>
        <begin position="61"/>
        <end position="86"/>
    </location>
</feature>
<feature type="transmembrane region" description="Helical" evidence="10">
    <location>
        <begin position="107"/>
        <end position="125"/>
    </location>
</feature>